<accession>A0A4U8UQ71</accession>
<dbReference type="EMBL" id="CM016762">
    <property type="protein sequence ID" value="TMS34237.1"/>
    <property type="molecule type" value="Genomic_DNA"/>
</dbReference>
<keyword evidence="2" id="KW-1185">Reference proteome</keyword>
<reference evidence="1 2" key="2">
    <citation type="journal article" date="2019" name="G3 (Bethesda)">
        <title>Hybrid Assembly of the Genome of the Entomopathogenic Nematode Steinernema carpocapsae Identifies the X-Chromosome.</title>
        <authorList>
            <person name="Serra L."/>
            <person name="Macchietto M."/>
            <person name="Macias-Munoz A."/>
            <person name="McGill C.J."/>
            <person name="Rodriguez I.M."/>
            <person name="Rodriguez B."/>
            <person name="Murad R."/>
            <person name="Mortazavi A."/>
        </authorList>
    </citation>
    <scope>NUCLEOTIDE SEQUENCE [LARGE SCALE GENOMIC DNA]</scope>
    <source>
        <strain evidence="1 2">ALL</strain>
    </source>
</reference>
<name>A0A4U8UQ71_STECR</name>
<reference evidence="1 2" key="1">
    <citation type="journal article" date="2015" name="Genome Biol.">
        <title>Comparative genomics of Steinernema reveals deeply conserved gene regulatory networks.</title>
        <authorList>
            <person name="Dillman A.R."/>
            <person name="Macchietto M."/>
            <person name="Porter C.F."/>
            <person name="Rogers A."/>
            <person name="Williams B."/>
            <person name="Antoshechkin I."/>
            <person name="Lee M.M."/>
            <person name="Goodwin Z."/>
            <person name="Lu X."/>
            <person name="Lewis E.E."/>
            <person name="Goodrich-Blair H."/>
            <person name="Stock S.P."/>
            <person name="Adams B.J."/>
            <person name="Sternberg P.W."/>
            <person name="Mortazavi A."/>
        </authorList>
    </citation>
    <scope>NUCLEOTIDE SEQUENCE [LARGE SCALE GENOMIC DNA]</scope>
    <source>
        <strain evidence="1 2">ALL</strain>
    </source>
</reference>
<comment type="caution">
    <text evidence="1">The sequence shown here is derived from an EMBL/GenBank/DDBJ whole genome shotgun (WGS) entry which is preliminary data.</text>
</comment>
<proteinExistence type="predicted"/>
<dbReference type="EMBL" id="AZBU02000001">
    <property type="protein sequence ID" value="TMS34237.1"/>
    <property type="molecule type" value="Genomic_DNA"/>
</dbReference>
<gene>
    <name evidence="1" type="ORF">L596_001870</name>
</gene>
<evidence type="ECO:0000313" key="2">
    <source>
        <dbReference type="Proteomes" id="UP000298663"/>
    </source>
</evidence>
<dbReference type="AlphaFoldDB" id="A0A4U8UQ71"/>
<evidence type="ECO:0000313" key="1">
    <source>
        <dbReference type="EMBL" id="TMS34237.1"/>
    </source>
</evidence>
<organism evidence="1 2">
    <name type="scientific">Steinernema carpocapsae</name>
    <name type="common">Entomopathogenic nematode</name>
    <dbReference type="NCBI Taxonomy" id="34508"/>
    <lineage>
        <taxon>Eukaryota</taxon>
        <taxon>Metazoa</taxon>
        <taxon>Ecdysozoa</taxon>
        <taxon>Nematoda</taxon>
        <taxon>Chromadorea</taxon>
        <taxon>Rhabditida</taxon>
        <taxon>Tylenchina</taxon>
        <taxon>Panagrolaimomorpha</taxon>
        <taxon>Strongyloidoidea</taxon>
        <taxon>Steinernematidae</taxon>
        <taxon>Steinernema</taxon>
    </lineage>
</organism>
<dbReference type="Proteomes" id="UP000298663">
    <property type="component" value="Chromosome X"/>
</dbReference>
<protein>
    <submittedName>
        <fullName evidence="1">Uncharacterized protein</fullName>
    </submittedName>
</protein>
<sequence>MRCSRCFLAAQPALSRKHISASLLFNYLLLQHTFYTNRRPLIPYDDQPFFFVRCTLGTVPSGGLLVSNHRSTRTTIKATVDSQPVIERSTAANL</sequence>